<reference evidence="6 7" key="2">
    <citation type="submission" date="2018-11" db="EMBL/GenBank/DDBJ databases">
        <title>Genomic Encyclopedia of Type Strains, Phase IV (KMG-IV): sequencing the most valuable type-strain genomes for metagenomic binning, comparative biology and taxonomic classification.</title>
        <authorList>
            <person name="Goeker M."/>
        </authorList>
    </citation>
    <scope>NUCLEOTIDE SEQUENCE [LARGE SCALE GENOMIC DNA]</scope>
    <source>
        <strain evidence="6 7">DSM 27783</strain>
    </source>
</reference>
<evidence type="ECO:0000256" key="2">
    <source>
        <dbReference type="ARBA" id="ARBA00034247"/>
    </source>
</evidence>
<dbReference type="InterPro" id="IPR000160">
    <property type="entry name" value="GGDEF_dom"/>
</dbReference>
<dbReference type="InterPro" id="IPR029787">
    <property type="entry name" value="Nucleotide_cyclase"/>
</dbReference>
<dbReference type="SMART" id="SM00267">
    <property type="entry name" value="GGDEF"/>
    <property type="match status" value="1"/>
</dbReference>
<name>A0AAJ4UXW3_9BACT</name>
<feature type="transmembrane region" description="Helical" evidence="3">
    <location>
        <begin position="113"/>
        <end position="129"/>
    </location>
</feature>
<evidence type="ECO:0000313" key="7">
    <source>
        <dbReference type="Proteomes" id="UP000272781"/>
    </source>
</evidence>
<keyword evidence="3" id="KW-1133">Transmembrane helix</keyword>
<evidence type="ECO:0000259" key="4">
    <source>
        <dbReference type="PROSITE" id="PS50887"/>
    </source>
</evidence>
<evidence type="ECO:0000313" key="5">
    <source>
        <dbReference type="EMBL" id="QCI27755.1"/>
    </source>
</evidence>
<keyword evidence="8" id="KW-1185">Reference proteome</keyword>
<feature type="transmembrane region" description="Helical" evidence="3">
    <location>
        <begin position="69"/>
        <end position="86"/>
    </location>
</feature>
<dbReference type="PROSITE" id="PS50887">
    <property type="entry name" value="GGDEF"/>
    <property type="match status" value="1"/>
</dbReference>
<dbReference type="Pfam" id="PF00990">
    <property type="entry name" value="GGDEF"/>
    <property type="match status" value="1"/>
</dbReference>
<feature type="domain" description="GGDEF" evidence="4">
    <location>
        <begin position="201"/>
        <end position="326"/>
    </location>
</feature>
<dbReference type="PANTHER" id="PTHR45138">
    <property type="entry name" value="REGULATORY COMPONENTS OF SENSORY TRANSDUCTION SYSTEM"/>
    <property type="match status" value="1"/>
</dbReference>
<evidence type="ECO:0000313" key="8">
    <source>
        <dbReference type="Proteomes" id="UP000298805"/>
    </source>
</evidence>
<feature type="transmembrane region" description="Helical" evidence="3">
    <location>
        <begin position="141"/>
        <end position="159"/>
    </location>
</feature>
<dbReference type="Gene3D" id="3.30.70.270">
    <property type="match status" value="1"/>
</dbReference>
<feature type="transmembrane region" description="Helical" evidence="3">
    <location>
        <begin position="40"/>
        <end position="57"/>
    </location>
</feature>
<feature type="transmembrane region" description="Helical" evidence="3">
    <location>
        <begin position="12"/>
        <end position="34"/>
    </location>
</feature>
<dbReference type="AlphaFoldDB" id="A0AAJ4UXW3"/>
<dbReference type="PANTHER" id="PTHR45138:SF9">
    <property type="entry name" value="DIGUANYLATE CYCLASE DGCM-RELATED"/>
    <property type="match status" value="1"/>
</dbReference>
<dbReference type="CDD" id="cd01949">
    <property type="entry name" value="GGDEF"/>
    <property type="match status" value="1"/>
</dbReference>
<keyword evidence="3" id="KW-0472">Membrane</keyword>
<organism evidence="6 7">
    <name type="scientific">Caminibacter pacificus</name>
    <dbReference type="NCBI Taxonomy" id="1424653"/>
    <lineage>
        <taxon>Bacteria</taxon>
        <taxon>Pseudomonadati</taxon>
        <taxon>Campylobacterota</taxon>
        <taxon>Epsilonproteobacteria</taxon>
        <taxon>Nautiliales</taxon>
        <taxon>Nautiliaceae</taxon>
        <taxon>Caminibacter</taxon>
    </lineage>
</organism>
<dbReference type="InterPro" id="IPR050469">
    <property type="entry name" value="Diguanylate_Cyclase"/>
</dbReference>
<dbReference type="RefSeq" id="WP_123352454.1">
    <property type="nucleotide sequence ID" value="NZ_RJVK01000002.1"/>
</dbReference>
<reference evidence="8" key="1">
    <citation type="submission" date="2018-03" db="EMBL/GenBank/DDBJ databases">
        <title>A comparative analysis of the Nautiliaceae.</title>
        <authorList>
            <person name="Grosche A."/>
            <person name="Smedile F."/>
            <person name="Vetriani C."/>
        </authorList>
    </citation>
    <scope>NUCLEOTIDE SEQUENCE [LARGE SCALE GENOMIC DNA]</scope>
    <source>
        <strain evidence="8">TB6</strain>
    </source>
</reference>
<dbReference type="EMBL" id="RJVK01000002">
    <property type="protein sequence ID" value="ROR40070.1"/>
    <property type="molecule type" value="Genomic_DNA"/>
</dbReference>
<gene>
    <name evidence="5" type="ORF">C6V80_01870</name>
    <name evidence="6" type="ORF">EDC58_1054</name>
</gene>
<evidence type="ECO:0000256" key="1">
    <source>
        <dbReference type="ARBA" id="ARBA00012528"/>
    </source>
</evidence>
<dbReference type="SUPFAM" id="SSF55073">
    <property type="entry name" value="Nucleotide cyclase"/>
    <property type="match status" value="1"/>
</dbReference>
<sequence>MFSLEKFREETIHISFFLFLCISIFYFIGAYFGIFLIYKPLLKVELIFVITDLLFYFSYKLKKITYKTFAYILTFSIIFMITLIFFFNNHVIYRSFWFIASLPFIYLYADKKIGTAVAIYSIVLMYVAYEKGFFPITFQDYVAYVISDLMVASISWFFITQMQTYEKKVLEEQKKLDVQAKTDYLTNVLNRRGFMQEILDKKGVLGVFDLDYFKKINDTYGHEFGDEYLRHFVKILKNSLRKDDIIGRFGGDEFVVLFINAKKDDLDKWVEEFYKRLELSPYKGIKVSVSIGLANYEGDLQKSFNLADNALYISKNRRNKVTFFEE</sequence>
<evidence type="ECO:0000313" key="6">
    <source>
        <dbReference type="EMBL" id="ROR40070.1"/>
    </source>
</evidence>
<comment type="catalytic activity">
    <reaction evidence="2">
        <text>2 GTP = 3',3'-c-di-GMP + 2 diphosphate</text>
        <dbReference type="Rhea" id="RHEA:24898"/>
        <dbReference type="ChEBI" id="CHEBI:33019"/>
        <dbReference type="ChEBI" id="CHEBI:37565"/>
        <dbReference type="ChEBI" id="CHEBI:58805"/>
        <dbReference type="EC" id="2.7.7.65"/>
    </reaction>
</comment>
<dbReference type="GO" id="GO:0052621">
    <property type="term" value="F:diguanylate cyclase activity"/>
    <property type="evidence" value="ECO:0007669"/>
    <property type="project" value="UniProtKB-EC"/>
</dbReference>
<dbReference type="InterPro" id="IPR043128">
    <property type="entry name" value="Rev_trsase/Diguanyl_cyclase"/>
</dbReference>
<reference evidence="5" key="3">
    <citation type="submission" date="2019-06" db="EMBL/GenBank/DDBJ databases">
        <title>A comparative analysis of the Nautiliaceae.</title>
        <authorList>
            <person name="Grosche A."/>
            <person name="Smedile F."/>
            <person name="Vetriani C."/>
        </authorList>
    </citation>
    <scope>NUCLEOTIDE SEQUENCE</scope>
    <source>
        <strain evidence="5">TB6</strain>
    </source>
</reference>
<accession>A0AAJ4UXW3</accession>
<dbReference type="EMBL" id="CP027432">
    <property type="protein sequence ID" value="QCI27755.1"/>
    <property type="molecule type" value="Genomic_DNA"/>
</dbReference>
<protein>
    <recommendedName>
        <fullName evidence="1">diguanylate cyclase</fullName>
        <ecNumber evidence="1">2.7.7.65</ecNumber>
    </recommendedName>
</protein>
<dbReference type="Proteomes" id="UP000298805">
    <property type="component" value="Chromosome"/>
</dbReference>
<dbReference type="Proteomes" id="UP000272781">
    <property type="component" value="Unassembled WGS sequence"/>
</dbReference>
<evidence type="ECO:0000256" key="3">
    <source>
        <dbReference type="SAM" id="Phobius"/>
    </source>
</evidence>
<feature type="transmembrane region" description="Helical" evidence="3">
    <location>
        <begin position="92"/>
        <end position="108"/>
    </location>
</feature>
<keyword evidence="3" id="KW-0812">Transmembrane</keyword>
<dbReference type="NCBIfam" id="TIGR00254">
    <property type="entry name" value="GGDEF"/>
    <property type="match status" value="1"/>
</dbReference>
<proteinExistence type="predicted"/>
<dbReference type="EC" id="2.7.7.65" evidence="1"/>